<keyword evidence="2" id="KW-1185">Reference proteome</keyword>
<name>A0ABY7F1U5_MYAAR</name>
<evidence type="ECO:0000313" key="2">
    <source>
        <dbReference type="Proteomes" id="UP001164746"/>
    </source>
</evidence>
<gene>
    <name evidence="1" type="ORF">MAR_005162</name>
</gene>
<evidence type="ECO:0000313" key="1">
    <source>
        <dbReference type="EMBL" id="WAR15057.1"/>
    </source>
</evidence>
<protein>
    <submittedName>
        <fullName evidence="1">Uncharacterized protein</fullName>
    </submittedName>
</protein>
<organism evidence="1 2">
    <name type="scientific">Mya arenaria</name>
    <name type="common">Soft-shell clam</name>
    <dbReference type="NCBI Taxonomy" id="6604"/>
    <lineage>
        <taxon>Eukaryota</taxon>
        <taxon>Metazoa</taxon>
        <taxon>Spiralia</taxon>
        <taxon>Lophotrochozoa</taxon>
        <taxon>Mollusca</taxon>
        <taxon>Bivalvia</taxon>
        <taxon>Autobranchia</taxon>
        <taxon>Heteroconchia</taxon>
        <taxon>Euheterodonta</taxon>
        <taxon>Imparidentia</taxon>
        <taxon>Neoheterodontei</taxon>
        <taxon>Myida</taxon>
        <taxon>Myoidea</taxon>
        <taxon>Myidae</taxon>
        <taxon>Mya</taxon>
    </lineage>
</organism>
<proteinExistence type="predicted"/>
<accession>A0ABY7F1U5</accession>
<dbReference type="Proteomes" id="UP001164746">
    <property type="component" value="Chromosome 9"/>
</dbReference>
<dbReference type="EMBL" id="CP111020">
    <property type="protein sequence ID" value="WAR15057.1"/>
    <property type="molecule type" value="Genomic_DNA"/>
</dbReference>
<reference evidence="1" key="1">
    <citation type="submission" date="2022-11" db="EMBL/GenBank/DDBJ databases">
        <title>Centuries of genome instability and evolution in soft-shell clam transmissible cancer (bioRxiv).</title>
        <authorList>
            <person name="Hart S.F.M."/>
            <person name="Yonemitsu M.A."/>
            <person name="Giersch R.M."/>
            <person name="Beal B.F."/>
            <person name="Arriagada G."/>
            <person name="Davis B.W."/>
            <person name="Ostrander E.A."/>
            <person name="Goff S.P."/>
            <person name="Metzger M.J."/>
        </authorList>
    </citation>
    <scope>NUCLEOTIDE SEQUENCE</scope>
    <source>
        <strain evidence="1">MELC-2E11</strain>
        <tissue evidence="1">Siphon/mantle</tissue>
    </source>
</reference>
<sequence length="80" mass="9488">MDTPRGKKSDNMHLFNRFKTNICEYSWQLQGSAVLYWFLFIPIAKRCGIFQILKIGSWMGLRKSWLSLTVLVPVRVMHRQ</sequence>